<evidence type="ECO:0000259" key="1">
    <source>
        <dbReference type="PROSITE" id="PS50943"/>
    </source>
</evidence>
<evidence type="ECO:0000313" key="2">
    <source>
        <dbReference type="EMBL" id="ANF54076.1"/>
    </source>
</evidence>
<protein>
    <recommendedName>
        <fullName evidence="1">HTH cro/C1-type domain-containing protein</fullName>
    </recommendedName>
</protein>
<dbReference type="PROSITE" id="PS50943">
    <property type="entry name" value="HTH_CROC1"/>
    <property type="match status" value="1"/>
</dbReference>
<dbReference type="SUPFAM" id="SSF47413">
    <property type="entry name" value="lambda repressor-like DNA-binding domains"/>
    <property type="match status" value="1"/>
</dbReference>
<dbReference type="GO" id="GO:0003677">
    <property type="term" value="F:DNA binding"/>
    <property type="evidence" value="ECO:0007669"/>
    <property type="project" value="InterPro"/>
</dbReference>
<gene>
    <name evidence="2" type="ORF">DA69_04550</name>
</gene>
<dbReference type="InterPro" id="IPR001387">
    <property type="entry name" value="Cro/C1-type_HTH"/>
</dbReference>
<dbReference type="AlphaFoldDB" id="A0A172Y4K1"/>
<dbReference type="Pfam" id="PF01381">
    <property type="entry name" value="HTH_3"/>
    <property type="match status" value="1"/>
</dbReference>
<reference evidence="2 3" key="1">
    <citation type="journal article" date="2014" name="Genome Announc.">
        <title>Genome Sequence of a Promising Hydrogen-Producing Facultative Anaerobic Bacterium, Brevundimonas naejangsanensis Strain B1.</title>
        <authorList>
            <person name="Su H."/>
            <person name="Zhang T."/>
            <person name="Bao M."/>
            <person name="Jiang Y."/>
            <person name="Wang Y."/>
            <person name="Tan T."/>
        </authorList>
    </citation>
    <scope>NUCLEOTIDE SEQUENCE [LARGE SCALE GENOMIC DNA]</scope>
    <source>
        <strain evidence="2 3">B1</strain>
    </source>
</reference>
<dbReference type="EMBL" id="CP015614">
    <property type="protein sequence ID" value="ANF54076.1"/>
    <property type="molecule type" value="Genomic_DNA"/>
</dbReference>
<dbReference type="KEGG" id="bne:DA69_04550"/>
<proteinExistence type="predicted"/>
<dbReference type="Gene3D" id="1.10.260.40">
    <property type="entry name" value="lambda repressor-like DNA-binding domains"/>
    <property type="match status" value="1"/>
</dbReference>
<name>A0A172Y4K1_9CAUL</name>
<feature type="domain" description="HTH cro/C1-type" evidence="1">
    <location>
        <begin position="11"/>
        <end position="65"/>
    </location>
</feature>
<sequence>MDDSALLSTTIRAIRRRRGMTAREVAAAMHMPLRTYQRFEAGENRPNIDHIHRFARATRSDPHGLMTAVAIGAPEWAVWTADNQFSAILTVGLQTFNRKHGERIADLDVRAIVSAVTAMFDRLGDEIASQSEARDWIRNGQDALAETRPRPGR</sequence>
<dbReference type="InterPro" id="IPR010982">
    <property type="entry name" value="Lambda_DNA-bd_dom_sf"/>
</dbReference>
<keyword evidence="3" id="KW-1185">Reference proteome</keyword>
<dbReference type="eggNOG" id="COG1396">
    <property type="taxonomic scope" value="Bacteria"/>
</dbReference>
<accession>A0A172Y4K1</accession>
<dbReference type="Proteomes" id="UP000077603">
    <property type="component" value="Chromosome"/>
</dbReference>
<evidence type="ECO:0000313" key="3">
    <source>
        <dbReference type="Proteomes" id="UP000077603"/>
    </source>
</evidence>
<dbReference type="CDD" id="cd00093">
    <property type="entry name" value="HTH_XRE"/>
    <property type="match status" value="1"/>
</dbReference>
<dbReference type="SMART" id="SM00530">
    <property type="entry name" value="HTH_XRE"/>
    <property type="match status" value="1"/>
</dbReference>
<organism evidence="2 3">
    <name type="scientific">Brevundimonas naejangsanensis</name>
    <dbReference type="NCBI Taxonomy" id="588932"/>
    <lineage>
        <taxon>Bacteria</taxon>
        <taxon>Pseudomonadati</taxon>
        <taxon>Pseudomonadota</taxon>
        <taxon>Alphaproteobacteria</taxon>
        <taxon>Caulobacterales</taxon>
        <taxon>Caulobacteraceae</taxon>
        <taxon>Brevundimonas</taxon>
    </lineage>
</organism>